<name>A0A8U0WLB4_9MUSC</name>
<reference evidence="2" key="1">
    <citation type="submission" date="2025-08" db="UniProtKB">
        <authorList>
            <consortium name="RefSeq"/>
        </authorList>
    </citation>
    <scope>IDENTIFICATION</scope>
    <source>
        <tissue evidence="2">Whole body pupa</tissue>
    </source>
</reference>
<gene>
    <name evidence="2" type="primary">LOC119635803</name>
</gene>
<dbReference type="KEGG" id="gfs:119635803"/>
<sequence length="106" mass="12135">MCIERMCCHNVSAKFSSQNFIPLTMHGVLEDQLKLMTTKQGHKPPAAKDSLVDIVRIFSARTILFPSNKLPANYCSQWEKVATTHLKPMLSLNWIFFHQYAIPELS</sequence>
<keyword evidence="1" id="KW-1185">Reference proteome</keyword>
<dbReference type="GeneID" id="119635803"/>
<dbReference type="AlphaFoldDB" id="A0A8U0WLB4"/>
<organism evidence="1 2">
    <name type="scientific">Glossina fuscipes</name>
    <dbReference type="NCBI Taxonomy" id="7396"/>
    <lineage>
        <taxon>Eukaryota</taxon>
        <taxon>Metazoa</taxon>
        <taxon>Ecdysozoa</taxon>
        <taxon>Arthropoda</taxon>
        <taxon>Hexapoda</taxon>
        <taxon>Insecta</taxon>
        <taxon>Pterygota</taxon>
        <taxon>Neoptera</taxon>
        <taxon>Endopterygota</taxon>
        <taxon>Diptera</taxon>
        <taxon>Brachycera</taxon>
        <taxon>Muscomorpha</taxon>
        <taxon>Hippoboscoidea</taxon>
        <taxon>Glossinidae</taxon>
        <taxon>Glossina</taxon>
    </lineage>
</organism>
<protein>
    <submittedName>
        <fullName evidence="2">Uncharacterized protein LOC119635803</fullName>
    </submittedName>
</protein>
<dbReference type="RefSeq" id="XP_037886737.1">
    <property type="nucleotide sequence ID" value="XM_038030809.1"/>
</dbReference>
<accession>A0A8U0WLB4</accession>
<evidence type="ECO:0000313" key="2">
    <source>
        <dbReference type="RefSeq" id="XP_037886737.1"/>
    </source>
</evidence>
<proteinExistence type="predicted"/>
<dbReference type="Proteomes" id="UP000092443">
    <property type="component" value="Unplaced"/>
</dbReference>
<evidence type="ECO:0000313" key="1">
    <source>
        <dbReference type="Proteomes" id="UP000092443"/>
    </source>
</evidence>